<dbReference type="EMBL" id="QXFL01000008">
    <property type="protein sequence ID" value="RIV83832.1"/>
    <property type="molecule type" value="Genomic_DNA"/>
</dbReference>
<dbReference type="AlphaFoldDB" id="A0A418NNY4"/>
<evidence type="ECO:0000313" key="2">
    <source>
        <dbReference type="EMBL" id="RIV83832.1"/>
    </source>
</evidence>
<sequence length="59" mass="6060">MAMAALGCFLLLIFPILGLVIGGWLAGREGMIWGAGIGLVVALGVSGVMGYALVKARRK</sequence>
<organism evidence="2 3">
    <name type="scientific">Aurantiacibacter zhengii</name>
    <dbReference type="NCBI Taxonomy" id="2307003"/>
    <lineage>
        <taxon>Bacteria</taxon>
        <taxon>Pseudomonadati</taxon>
        <taxon>Pseudomonadota</taxon>
        <taxon>Alphaproteobacteria</taxon>
        <taxon>Sphingomonadales</taxon>
        <taxon>Erythrobacteraceae</taxon>
        <taxon>Aurantiacibacter</taxon>
    </lineage>
</organism>
<accession>A0A418NNY4</accession>
<keyword evidence="1" id="KW-0472">Membrane</keyword>
<keyword evidence="1" id="KW-1133">Transmembrane helix</keyword>
<gene>
    <name evidence="2" type="ORF">D2V07_15180</name>
</gene>
<reference evidence="2 3" key="1">
    <citation type="submission" date="2018-08" db="EMBL/GenBank/DDBJ databases">
        <title>Erythrobacter zhengii sp.nov., a bacterium isolated from deep-sea sediment.</title>
        <authorList>
            <person name="Fang C."/>
            <person name="Wu Y.-H."/>
            <person name="Sun C."/>
            <person name="Wang H."/>
            <person name="Cheng H."/>
            <person name="Meng F.-X."/>
            <person name="Wang C.-S."/>
            <person name="Xu X.-W."/>
        </authorList>
    </citation>
    <scope>NUCLEOTIDE SEQUENCE [LARGE SCALE GENOMIC DNA]</scope>
    <source>
        <strain evidence="2 3">V18</strain>
    </source>
</reference>
<comment type="caution">
    <text evidence="2">The sequence shown here is derived from an EMBL/GenBank/DDBJ whole genome shotgun (WGS) entry which is preliminary data.</text>
</comment>
<dbReference type="RefSeq" id="WP_233548454.1">
    <property type="nucleotide sequence ID" value="NZ_QXFL01000008.1"/>
</dbReference>
<name>A0A418NNY4_9SPHN</name>
<evidence type="ECO:0000313" key="3">
    <source>
        <dbReference type="Proteomes" id="UP000286576"/>
    </source>
</evidence>
<dbReference type="Proteomes" id="UP000286576">
    <property type="component" value="Unassembled WGS sequence"/>
</dbReference>
<keyword evidence="1" id="KW-0812">Transmembrane</keyword>
<feature type="transmembrane region" description="Helical" evidence="1">
    <location>
        <begin position="32"/>
        <end position="54"/>
    </location>
</feature>
<protein>
    <submittedName>
        <fullName evidence="2">Uncharacterized protein</fullName>
    </submittedName>
</protein>
<proteinExistence type="predicted"/>
<evidence type="ECO:0000256" key="1">
    <source>
        <dbReference type="SAM" id="Phobius"/>
    </source>
</evidence>
<keyword evidence="3" id="KW-1185">Reference proteome</keyword>